<dbReference type="RefSeq" id="XP_017780103.1">
    <property type="nucleotide sequence ID" value="XM_017924614.1"/>
</dbReference>
<protein>
    <submittedName>
        <fullName evidence="2">Uncharacterized protein LOC108565259</fullName>
    </submittedName>
</protein>
<name>A0ABM1MZV3_NICVS</name>
<accession>A0ABM1MZV3</accession>
<proteinExistence type="predicted"/>
<sequence>YVLVIDVPEGKPEVFIEKDMYEIGYTLRGNCTSPPSYPAINLTWFLNEKKVNESFMMRLADPDNPEDRRNPLTTVAGLELEIDGATFQSGKARIRCVADLFNIYQAQEDVVLEEERPRPRPSSVLGTRDSSGSTWLRATFLMNTAVVLSLIIR</sequence>
<dbReference type="Gene3D" id="2.60.40.10">
    <property type="entry name" value="Immunoglobulins"/>
    <property type="match status" value="1"/>
</dbReference>
<dbReference type="PANTHER" id="PTHR21261">
    <property type="entry name" value="BEAT PROTEIN"/>
    <property type="match status" value="1"/>
</dbReference>
<feature type="non-terminal residue" evidence="2">
    <location>
        <position position="1"/>
    </location>
</feature>
<gene>
    <name evidence="2" type="primary">LOC108565259</name>
</gene>
<evidence type="ECO:0000313" key="1">
    <source>
        <dbReference type="Proteomes" id="UP000695000"/>
    </source>
</evidence>
<keyword evidence="1" id="KW-1185">Reference proteome</keyword>
<evidence type="ECO:0000313" key="2">
    <source>
        <dbReference type="RefSeq" id="XP_017780103.1"/>
    </source>
</evidence>
<dbReference type="Proteomes" id="UP000695000">
    <property type="component" value="Unplaced"/>
</dbReference>
<dbReference type="InterPro" id="IPR013783">
    <property type="entry name" value="Ig-like_fold"/>
</dbReference>
<dbReference type="GeneID" id="108565259"/>
<dbReference type="PANTHER" id="PTHR21261:SF15">
    <property type="entry name" value="BEATEN PATH IIIA, ISOFORM D-RELATED"/>
    <property type="match status" value="1"/>
</dbReference>
<organism evidence="1 2">
    <name type="scientific">Nicrophorus vespilloides</name>
    <name type="common">Boreal carrion beetle</name>
    <dbReference type="NCBI Taxonomy" id="110193"/>
    <lineage>
        <taxon>Eukaryota</taxon>
        <taxon>Metazoa</taxon>
        <taxon>Ecdysozoa</taxon>
        <taxon>Arthropoda</taxon>
        <taxon>Hexapoda</taxon>
        <taxon>Insecta</taxon>
        <taxon>Pterygota</taxon>
        <taxon>Neoptera</taxon>
        <taxon>Endopterygota</taxon>
        <taxon>Coleoptera</taxon>
        <taxon>Polyphaga</taxon>
        <taxon>Staphyliniformia</taxon>
        <taxon>Silphidae</taxon>
        <taxon>Nicrophorinae</taxon>
        <taxon>Nicrophorus</taxon>
    </lineage>
</organism>
<reference evidence="2" key="1">
    <citation type="submission" date="2025-08" db="UniProtKB">
        <authorList>
            <consortium name="RefSeq"/>
        </authorList>
    </citation>
    <scope>IDENTIFICATION</scope>
    <source>
        <tissue evidence="2">Whole Larva</tissue>
    </source>
</reference>